<dbReference type="GO" id="GO:0048262">
    <property type="term" value="P:determination of dorsal/ventral asymmetry"/>
    <property type="evidence" value="ECO:0007669"/>
    <property type="project" value="UniProtKB-ARBA"/>
</dbReference>
<evidence type="ECO:0000313" key="11">
    <source>
        <dbReference type="EMBL" id="GER45951.1"/>
    </source>
</evidence>
<feature type="domain" description="HTH myb-type" evidence="10">
    <location>
        <begin position="100"/>
        <end position="156"/>
    </location>
</feature>
<keyword evidence="4 11" id="KW-0238">DNA-binding</keyword>
<evidence type="ECO:0000256" key="6">
    <source>
        <dbReference type="ARBA" id="ARBA00023242"/>
    </source>
</evidence>
<dbReference type="EMBL" id="BKCP01007404">
    <property type="protein sequence ID" value="GER45951.1"/>
    <property type="molecule type" value="Genomic_DNA"/>
</dbReference>
<reference evidence="12" key="1">
    <citation type="journal article" date="2019" name="Curr. Biol.">
        <title>Genome Sequence of Striga asiatica Provides Insight into the Evolution of Plant Parasitism.</title>
        <authorList>
            <person name="Yoshida S."/>
            <person name="Kim S."/>
            <person name="Wafula E.K."/>
            <person name="Tanskanen J."/>
            <person name="Kim Y.M."/>
            <person name="Honaas L."/>
            <person name="Yang Z."/>
            <person name="Spallek T."/>
            <person name="Conn C.E."/>
            <person name="Ichihashi Y."/>
            <person name="Cheong K."/>
            <person name="Cui S."/>
            <person name="Der J.P."/>
            <person name="Gundlach H."/>
            <person name="Jiao Y."/>
            <person name="Hori C."/>
            <person name="Ishida J.K."/>
            <person name="Kasahara H."/>
            <person name="Kiba T."/>
            <person name="Kim M.S."/>
            <person name="Koo N."/>
            <person name="Laohavisit A."/>
            <person name="Lee Y.H."/>
            <person name="Lumba S."/>
            <person name="McCourt P."/>
            <person name="Mortimer J.C."/>
            <person name="Mutuku J.M."/>
            <person name="Nomura T."/>
            <person name="Sasaki-Sekimoto Y."/>
            <person name="Seto Y."/>
            <person name="Wang Y."/>
            <person name="Wakatake T."/>
            <person name="Sakakibara H."/>
            <person name="Demura T."/>
            <person name="Yamaguchi S."/>
            <person name="Yoneyama K."/>
            <person name="Manabe R.I."/>
            <person name="Nelson D.C."/>
            <person name="Schulman A.H."/>
            <person name="Timko M.P."/>
            <person name="dePamphilis C.W."/>
            <person name="Choi D."/>
            <person name="Shirasu K."/>
        </authorList>
    </citation>
    <scope>NUCLEOTIDE SEQUENCE [LARGE SCALE GENOMIC DNA]</scope>
    <source>
        <strain evidence="12">cv. UVA1</strain>
    </source>
</reference>
<organism evidence="11 12">
    <name type="scientific">Striga asiatica</name>
    <name type="common">Asiatic witchweed</name>
    <name type="synonym">Buchnera asiatica</name>
    <dbReference type="NCBI Taxonomy" id="4170"/>
    <lineage>
        <taxon>Eukaryota</taxon>
        <taxon>Viridiplantae</taxon>
        <taxon>Streptophyta</taxon>
        <taxon>Embryophyta</taxon>
        <taxon>Tracheophyta</taxon>
        <taxon>Spermatophyta</taxon>
        <taxon>Magnoliopsida</taxon>
        <taxon>eudicotyledons</taxon>
        <taxon>Gunneridae</taxon>
        <taxon>Pentapetalae</taxon>
        <taxon>asterids</taxon>
        <taxon>lamiids</taxon>
        <taxon>Lamiales</taxon>
        <taxon>Orobanchaceae</taxon>
        <taxon>Buchnereae</taxon>
        <taxon>Striga</taxon>
    </lineage>
</organism>
<dbReference type="Proteomes" id="UP000325081">
    <property type="component" value="Unassembled WGS sequence"/>
</dbReference>
<evidence type="ECO:0000259" key="10">
    <source>
        <dbReference type="PROSITE" id="PS51294"/>
    </source>
</evidence>
<comment type="subcellular location">
    <subcellularLocation>
        <location evidence="1">Nucleus</location>
    </subcellularLocation>
</comment>
<feature type="domain" description="Myb-like" evidence="8">
    <location>
        <begin position="100"/>
        <end position="152"/>
    </location>
</feature>
<evidence type="ECO:0000256" key="7">
    <source>
        <dbReference type="SAM" id="MobiDB-lite"/>
    </source>
</evidence>
<dbReference type="OrthoDB" id="118550at2759"/>
<dbReference type="SMART" id="SM00717">
    <property type="entry name" value="SANT"/>
    <property type="match status" value="2"/>
</dbReference>
<protein>
    <submittedName>
        <fullName evidence="11">Homeodomain-like superfamily protein</fullName>
    </submittedName>
</protein>
<dbReference type="SUPFAM" id="SSF46689">
    <property type="entry name" value="Homeodomain-like"/>
    <property type="match status" value="2"/>
</dbReference>
<dbReference type="NCBIfam" id="TIGR01557">
    <property type="entry name" value="myb_SHAQKYF"/>
    <property type="match status" value="1"/>
</dbReference>
<dbReference type="GO" id="GO:0005634">
    <property type="term" value="C:nucleus"/>
    <property type="evidence" value="ECO:0007669"/>
    <property type="project" value="UniProtKB-SubCell"/>
</dbReference>
<gene>
    <name evidence="11" type="ORF">STAS_22944</name>
</gene>
<dbReference type="PROSITE" id="PS50090">
    <property type="entry name" value="MYB_LIKE"/>
    <property type="match status" value="2"/>
</dbReference>
<evidence type="ECO:0000256" key="1">
    <source>
        <dbReference type="ARBA" id="ARBA00004123"/>
    </source>
</evidence>
<dbReference type="PANTHER" id="PTHR44042">
    <property type="entry name" value="DUPLICATED HOMEODOMAIN-LIKE SUPERFAMILY PROTEIN-RELATED"/>
    <property type="match status" value="1"/>
</dbReference>
<keyword evidence="2" id="KW-0217">Developmental protein</keyword>
<feature type="compositionally biased region" description="Polar residues" evidence="7">
    <location>
        <begin position="168"/>
        <end position="180"/>
    </location>
</feature>
<evidence type="ECO:0000259" key="8">
    <source>
        <dbReference type="PROSITE" id="PS50090"/>
    </source>
</evidence>
<evidence type="ECO:0000256" key="4">
    <source>
        <dbReference type="ARBA" id="ARBA00023125"/>
    </source>
</evidence>
<dbReference type="PROSITE" id="PS51293">
    <property type="entry name" value="SANT"/>
    <property type="match status" value="1"/>
</dbReference>
<dbReference type="GO" id="GO:0003677">
    <property type="term" value="F:DNA binding"/>
    <property type="evidence" value="ECO:0007669"/>
    <property type="project" value="UniProtKB-KW"/>
</dbReference>
<sequence length="180" mass="20369">MVKSTDCDFEGDNSGWTWEEDKRFEGALVEFPGDCAHRWEKISARLGTKSAAEVERHYDILLDDLAAIEAGLIELPEYSPTEDAVRPSEPLKNPNSEKGAPRKAAKPWTEDEHRLFLSGLEQYGKGDWKSISRHVVQSRSPAQVASHAQKYFKRQEKTAHNKKRRSIFDNSTAQTHNSAS</sequence>
<dbReference type="InterPro" id="IPR017884">
    <property type="entry name" value="SANT_dom"/>
</dbReference>
<evidence type="ECO:0000256" key="5">
    <source>
        <dbReference type="ARBA" id="ARBA00023163"/>
    </source>
</evidence>
<dbReference type="AlphaFoldDB" id="A0A5A7QPW6"/>
<accession>A0A5A7QPW6</accession>
<keyword evidence="12" id="KW-1185">Reference proteome</keyword>
<feature type="region of interest" description="Disordered" evidence="7">
    <location>
        <begin position="139"/>
        <end position="180"/>
    </location>
</feature>
<dbReference type="Gene3D" id="1.10.10.60">
    <property type="entry name" value="Homeodomain-like"/>
    <property type="match status" value="2"/>
</dbReference>
<evidence type="ECO:0000256" key="3">
    <source>
        <dbReference type="ARBA" id="ARBA00023015"/>
    </source>
</evidence>
<evidence type="ECO:0000313" key="12">
    <source>
        <dbReference type="Proteomes" id="UP000325081"/>
    </source>
</evidence>
<feature type="domain" description="SANT" evidence="9">
    <location>
        <begin position="103"/>
        <end position="156"/>
    </location>
</feature>
<keyword evidence="3" id="KW-0805">Transcription regulation</keyword>
<dbReference type="GO" id="GO:0009908">
    <property type="term" value="P:flower development"/>
    <property type="evidence" value="ECO:0007669"/>
    <property type="project" value="UniProtKB-ARBA"/>
</dbReference>
<dbReference type="InterPro" id="IPR006447">
    <property type="entry name" value="Myb_dom_plants"/>
</dbReference>
<dbReference type="PANTHER" id="PTHR44042:SF69">
    <property type="entry name" value="TRANSCRIPTION FACTOR MYB-RELATED FAMILY"/>
    <property type="match status" value="1"/>
</dbReference>
<feature type="domain" description="Myb-like" evidence="8">
    <location>
        <begin position="16"/>
        <end position="62"/>
    </location>
</feature>
<dbReference type="FunFam" id="1.10.10.60:FF:000009">
    <property type="entry name" value="transcription factor MYB1R1"/>
    <property type="match status" value="1"/>
</dbReference>
<dbReference type="Pfam" id="PF00249">
    <property type="entry name" value="Myb_DNA-binding"/>
    <property type="match status" value="2"/>
</dbReference>
<dbReference type="FunFam" id="1.10.10.60:FF:000154">
    <property type="entry name" value="Transcription factor SRM1"/>
    <property type="match status" value="1"/>
</dbReference>
<comment type="caution">
    <text evidence="11">The sequence shown here is derived from an EMBL/GenBank/DDBJ whole genome shotgun (WGS) entry which is preliminary data.</text>
</comment>
<keyword evidence="5" id="KW-0804">Transcription</keyword>
<dbReference type="InterPro" id="IPR017930">
    <property type="entry name" value="Myb_dom"/>
</dbReference>
<keyword evidence="6" id="KW-0539">Nucleus</keyword>
<dbReference type="InterPro" id="IPR001005">
    <property type="entry name" value="SANT/Myb"/>
</dbReference>
<dbReference type="PROSITE" id="PS51294">
    <property type="entry name" value="HTH_MYB"/>
    <property type="match status" value="1"/>
</dbReference>
<proteinExistence type="predicted"/>
<evidence type="ECO:0000259" key="9">
    <source>
        <dbReference type="PROSITE" id="PS51293"/>
    </source>
</evidence>
<feature type="region of interest" description="Disordered" evidence="7">
    <location>
        <begin position="78"/>
        <end position="110"/>
    </location>
</feature>
<evidence type="ECO:0000256" key="2">
    <source>
        <dbReference type="ARBA" id="ARBA00022473"/>
    </source>
</evidence>
<name>A0A5A7QPW6_STRAF</name>
<dbReference type="CDD" id="cd00167">
    <property type="entry name" value="SANT"/>
    <property type="match status" value="2"/>
</dbReference>
<dbReference type="InterPro" id="IPR009057">
    <property type="entry name" value="Homeodomain-like_sf"/>
</dbReference>
<keyword evidence="11" id="KW-0371">Homeobox</keyword>